<keyword evidence="9 11" id="KW-0472">Membrane</keyword>
<proteinExistence type="inferred from homology"/>
<feature type="transmembrane region" description="Helical" evidence="11">
    <location>
        <begin position="12"/>
        <end position="32"/>
    </location>
</feature>
<dbReference type="GO" id="GO:0071555">
    <property type="term" value="P:cell wall organization"/>
    <property type="evidence" value="ECO:0007669"/>
    <property type="project" value="UniProtKB-KW"/>
</dbReference>
<feature type="transmembrane region" description="Helical" evidence="11">
    <location>
        <begin position="75"/>
        <end position="94"/>
    </location>
</feature>
<feature type="transmembrane region" description="Helical" evidence="11">
    <location>
        <begin position="138"/>
        <end position="154"/>
    </location>
</feature>
<protein>
    <recommendedName>
        <fullName evidence="11">Peptidoglycan glycosyltransferase RodA</fullName>
        <shortName evidence="11">PGT</shortName>
        <ecNumber evidence="11">2.4.99.28</ecNumber>
    </recommendedName>
    <alternativeName>
        <fullName evidence="11">Cell elongation protein RodA</fullName>
    </alternativeName>
    <alternativeName>
        <fullName evidence="11">Cell wall polymerase</fullName>
    </alternativeName>
    <alternativeName>
        <fullName evidence="11">Peptidoglycan polymerase</fullName>
        <shortName evidence="11">PG polymerase</shortName>
    </alternativeName>
</protein>
<organism evidence="12 13">
    <name type="scientific">Treponema peruense</name>
    <dbReference type="NCBI Taxonomy" id="2787628"/>
    <lineage>
        <taxon>Bacteria</taxon>
        <taxon>Pseudomonadati</taxon>
        <taxon>Spirochaetota</taxon>
        <taxon>Spirochaetia</taxon>
        <taxon>Spirochaetales</taxon>
        <taxon>Treponemataceae</taxon>
        <taxon>Treponema</taxon>
    </lineage>
</organism>
<evidence type="ECO:0000313" key="12">
    <source>
        <dbReference type="EMBL" id="QQA02172.1"/>
    </source>
</evidence>
<dbReference type="NCBIfam" id="NF037961">
    <property type="entry name" value="RodA_shape"/>
    <property type="match status" value="1"/>
</dbReference>
<comment type="subcellular location">
    <subcellularLocation>
        <location evidence="11">Cell membrane</location>
        <topology evidence="11">Multi-pass membrane protein</topology>
    </subcellularLocation>
    <subcellularLocation>
        <location evidence="1">Membrane</location>
        <topology evidence="1">Multi-pass membrane protein</topology>
    </subcellularLocation>
</comment>
<dbReference type="NCBIfam" id="TIGR02210">
    <property type="entry name" value="rodA_shape"/>
    <property type="match status" value="1"/>
</dbReference>
<dbReference type="GO" id="GO:0051301">
    <property type="term" value="P:cell division"/>
    <property type="evidence" value="ECO:0007669"/>
    <property type="project" value="InterPro"/>
</dbReference>
<comment type="similarity">
    <text evidence="11">Belongs to the SEDS family. MrdB/RodA subfamily.</text>
</comment>
<evidence type="ECO:0000256" key="8">
    <source>
        <dbReference type="ARBA" id="ARBA00022989"/>
    </source>
</evidence>
<dbReference type="InterPro" id="IPR001182">
    <property type="entry name" value="FtsW/RodA"/>
</dbReference>
<keyword evidence="2 11" id="KW-1003">Cell membrane</keyword>
<feature type="transmembrane region" description="Helical" evidence="11">
    <location>
        <begin position="342"/>
        <end position="362"/>
    </location>
</feature>
<dbReference type="EC" id="2.4.99.28" evidence="11"/>
<accession>A0A7T3V610</accession>
<comment type="catalytic activity">
    <reaction evidence="11">
        <text>[GlcNAc-(1-&gt;4)-Mur2Ac(oyl-L-Ala-gamma-D-Glu-L-Lys-D-Ala-D-Ala)](n)-di-trans,octa-cis-undecaprenyl diphosphate + beta-D-GlcNAc-(1-&gt;4)-Mur2Ac(oyl-L-Ala-gamma-D-Glu-L-Lys-D-Ala-D-Ala)-di-trans,octa-cis-undecaprenyl diphosphate = [GlcNAc-(1-&gt;4)-Mur2Ac(oyl-L-Ala-gamma-D-Glu-L-Lys-D-Ala-D-Ala)](n+1)-di-trans,octa-cis-undecaprenyl diphosphate + di-trans,octa-cis-undecaprenyl diphosphate + H(+)</text>
        <dbReference type="Rhea" id="RHEA:23708"/>
        <dbReference type="Rhea" id="RHEA-COMP:9602"/>
        <dbReference type="Rhea" id="RHEA-COMP:9603"/>
        <dbReference type="ChEBI" id="CHEBI:15378"/>
        <dbReference type="ChEBI" id="CHEBI:58405"/>
        <dbReference type="ChEBI" id="CHEBI:60033"/>
        <dbReference type="ChEBI" id="CHEBI:78435"/>
        <dbReference type="EC" id="2.4.99.28"/>
    </reaction>
</comment>
<comment type="function">
    <text evidence="11">Peptidoglycan polymerase that is essential for cell wall elongation.</text>
</comment>
<dbReference type="PANTHER" id="PTHR30474">
    <property type="entry name" value="CELL CYCLE PROTEIN"/>
    <property type="match status" value="1"/>
</dbReference>
<feature type="transmembrane region" description="Helical" evidence="11">
    <location>
        <begin position="106"/>
        <end position="126"/>
    </location>
</feature>
<keyword evidence="5 11" id="KW-0812">Transmembrane</keyword>
<dbReference type="AlphaFoldDB" id="A0A7T3V610"/>
<dbReference type="GO" id="GO:0009252">
    <property type="term" value="P:peptidoglycan biosynthetic process"/>
    <property type="evidence" value="ECO:0007669"/>
    <property type="project" value="UniProtKB-UniRule"/>
</dbReference>
<dbReference type="RefSeq" id="WP_198443625.1">
    <property type="nucleotide sequence ID" value="NZ_CBCSHE010000003.1"/>
</dbReference>
<evidence type="ECO:0000256" key="4">
    <source>
        <dbReference type="ARBA" id="ARBA00022679"/>
    </source>
</evidence>
<sequence length="439" mass="49427">MKNRILSKFDFILIACVLILTSIGITFIYSSGINSDGILVSNEYIKQSIWTGIGLVIMLSVALIDYRKIYRYTPYLFAAALAVLVYTRFFGRYVNGARSWIGIGDLGIQPSEITKIIFILFLASFLDKNYNENQRKRFFFSLLILILPMGIILLQPDLGTASVFLPIFIFMCFMANVPVRYIMIVILSGFLTIFFTVLPIWETEIYHGSIPIIRALTNFRLRMLIIAASLAVTVAGILGQIFFKKKYFYWITYVFGIISFSLLASAGAGKVLKPYQIQRLIVFIDPSSDPRGAGWNIIQSKIAIGSGLLRGRGFMQGTQSHYRFLPQQSTDFIFSIFAEETGFIGGILLFAVFFCILFRIVYIMKQTTNRFGYLIASGILGMFFFHFIVNVGMVMGIMPITGIPLPFLSYGGSALLTNMLAVGILMSINNRRLDFKVAL</sequence>
<dbReference type="UniPathway" id="UPA00219"/>
<dbReference type="Proteomes" id="UP000595224">
    <property type="component" value="Chromosome"/>
</dbReference>
<evidence type="ECO:0000256" key="11">
    <source>
        <dbReference type="HAMAP-Rule" id="MF_02079"/>
    </source>
</evidence>
<dbReference type="Pfam" id="PF01098">
    <property type="entry name" value="FTSW_RODA_SPOVE"/>
    <property type="match status" value="2"/>
</dbReference>
<name>A0A7T3V610_9SPIR</name>
<reference evidence="12 13" key="1">
    <citation type="submission" date="2020-11" db="EMBL/GenBank/DDBJ databases">
        <title>Treponema Peruensis nv. sp., first commensal Treponema isolated from human feces.</title>
        <authorList>
            <person name="Belkhou C."/>
            <person name="Raes J."/>
        </authorList>
    </citation>
    <scope>NUCLEOTIDE SEQUENCE [LARGE SCALE GENOMIC DNA]</scope>
    <source>
        <strain evidence="12 13">RCC2812</strain>
    </source>
</reference>
<evidence type="ECO:0000256" key="5">
    <source>
        <dbReference type="ARBA" id="ARBA00022692"/>
    </source>
</evidence>
<dbReference type="GO" id="GO:0015648">
    <property type="term" value="F:lipid-linked peptidoglycan transporter activity"/>
    <property type="evidence" value="ECO:0007669"/>
    <property type="project" value="TreeGrafter"/>
</dbReference>
<dbReference type="GO" id="GO:0008360">
    <property type="term" value="P:regulation of cell shape"/>
    <property type="evidence" value="ECO:0007669"/>
    <property type="project" value="UniProtKB-KW"/>
</dbReference>
<dbReference type="InterPro" id="IPR011923">
    <property type="entry name" value="RodA/MrdB"/>
</dbReference>
<keyword evidence="6 11" id="KW-0133">Cell shape</keyword>
<feature type="transmembrane region" description="Helical" evidence="11">
    <location>
        <begin position="221"/>
        <end position="243"/>
    </location>
</feature>
<evidence type="ECO:0000256" key="2">
    <source>
        <dbReference type="ARBA" id="ARBA00022475"/>
    </source>
</evidence>
<feature type="transmembrane region" description="Helical" evidence="11">
    <location>
        <begin position="184"/>
        <end position="201"/>
    </location>
</feature>
<dbReference type="GO" id="GO:0008955">
    <property type="term" value="F:peptidoglycan glycosyltransferase activity"/>
    <property type="evidence" value="ECO:0007669"/>
    <property type="project" value="UniProtKB-UniRule"/>
</dbReference>
<dbReference type="HAMAP" id="MF_02079">
    <property type="entry name" value="PGT_RodA"/>
    <property type="match status" value="1"/>
</dbReference>
<evidence type="ECO:0000256" key="9">
    <source>
        <dbReference type="ARBA" id="ARBA00023136"/>
    </source>
</evidence>
<feature type="transmembrane region" description="Helical" evidence="11">
    <location>
        <begin position="250"/>
        <end position="269"/>
    </location>
</feature>
<dbReference type="KEGG" id="tper:IWA51_06240"/>
<evidence type="ECO:0000256" key="3">
    <source>
        <dbReference type="ARBA" id="ARBA00022676"/>
    </source>
</evidence>
<keyword evidence="10 11" id="KW-0961">Cell wall biogenesis/degradation</keyword>
<evidence type="ECO:0000256" key="1">
    <source>
        <dbReference type="ARBA" id="ARBA00004141"/>
    </source>
</evidence>
<dbReference type="GO" id="GO:0005886">
    <property type="term" value="C:plasma membrane"/>
    <property type="evidence" value="ECO:0007669"/>
    <property type="project" value="UniProtKB-SubCell"/>
</dbReference>
<evidence type="ECO:0000256" key="10">
    <source>
        <dbReference type="ARBA" id="ARBA00023316"/>
    </source>
</evidence>
<dbReference type="EMBL" id="CP064936">
    <property type="protein sequence ID" value="QQA02172.1"/>
    <property type="molecule type" value="Genomic_DNA"/>
</dbReference>
<evidence type="ECO:0000313" key="13">
    <source>
        <dbReference type="Proteomes" id="UP000595224"/>
    </source>
</evidence>
<dbReference type="PANTHER" id="PTHR30474:SF1">
    <property type="entry name" value="PEPTIDOGLYCAN GLYCOSYLTRANSFERASE MRDB"/>
    <property type="match status" value="1"/>
</dbReference>
<keyword evidence="4 11" id="KW-0808">Transferase</keyword>
<keyword evidence="13" id="KW-1185">Reference proteome</keyword>
<feature type="transmembrane region" description="Helical" evidence="11">
    <location>
        <begin position="160"/>
        <end position="177"/>
    </location>
</feature>
<feature type="transmembrane region" description="Helical" evidence="11">
    <location>
        <begin position="374"/>
        <end position="401"/>
    </location>
</feature>
<feature type="transmembrane region" description="Helical" evidence="11">
    <location>
        <begin position="44"/>
        <end position="63"/>
    </location>
</feature>
<evidence type="ECO:0000256" key="6">
    <source>
        <dbReference type="ARBA" id="ARBA00022960"/>
    </source>
</evidence>
<dbReference type="PROSITE" id="PS00428">
    <property type="entry name" value="FTSW_RODA_SPOVE"/>
    <property type="match status" value="1"/>
</dbReference>
<keyword evidence="3 11" id="KW-0328">Glycosyltransferase</keyword>
<feature type="transmembrane region" description="Helical" evidence="11">
    <location>
        <begin position="407"/>
        <end position="428"/>
    </location>
</feature>
<keyword evidence="7 11" id="KW-0573">Peptidoglycan synthesis</keyword>
<dbReference type="InterPro" id="IPR018365">
    <property type="entry name" value="Cell_cycle_FtsW-rel_CS"/>
</dbReference>
<comment type="pathway">
    <text evidence="11">Cell wall biogenesis; peptidoglycan biosynthesis.</text>
</comment>
<keyword evidence="8 11" id="KW-1133">Transmembrane helix</keyword>
<dbReference type="GO" id="GO:0032153">
    <property type="term" value="C:cell division site"/>
    <property type="evidence" value="ECO:0007669"/>
    <property type="project" value="TreeGrafter"/>
</dbReference>
<evidence type="ECO:0000256" key="7">
    <source>
        <dbReference type="ARBA" id="ARBA00022984"/>
    </source>
</evidence>
<gene>
    <name evidence="11 12" type="primary">rodA</name>
    <name evidence="12" type="ORF">IWA51_06240</name>
</gene>